<dbReference type="SUPFAM" id="SSF53756">
    <property type="entry name" value="UDP-Glycosyltransferase/glycogen phosphorylase"/>
    <property type="match status" value="1"/>
</dbReference>
<dbReference type="Pfam" id="PF00201">
    <property type="entry name" value="UDPGT"/>
    <property type="match status" value="1"/>
</dbReference>
<comment type="similarity">
    <text evidence="1">Belongs to the UDP-glycosyltransferase family.</text>
</comment>
<name>A0AAW0BNG4_9AGAR</name>
<gene>
    <name evidence="3" type="ORF">VNI00_015189</name>
</gene>
<accession>A0AAW0BNG4</accession>
<dbReference type="GO" id="GO:0080044">
    <property type="term" value="F:quercetin 7-O-glucosyltransferase activity"/>
    <property type="evidence" value="ECO:0007669"/>
    <property type="project" value="TreeGrafter"/>
</dbReference>
<evidence type="ECO:0000313" key="3">
    <source>
        <dbReference type="EMBL" id="KAK7027447.1"/>
    </source>
</evidence>
<dbReference type="InterPro" id="IPR002213">
    <property type="entry name" value="UDP_glucos_trans"/>
</dbReference>
<dbReference type="PANTHER" id="PTHR11926:SF774">
    <property type="entry name" value="UDP-GLYCOSYLTRANSFERASE 85A1-RELATED"/>
    <property type="match status" value="1"/>
</dbReference>
<dbReference type="GO" id="GO:0080043">
    <property type="term" value="F:quercetin 3-O-glucosyltransferase activity"/>
    <property type="evidence" value="ECO:0007669"/>
    <property type="project" value="TreeGrafter"/>
</dbReference>
<evidence type="ECO:0008006" key="5">
    <source>
        <dbReference type="Google" id="ProtNLM"/>
    </source>
</evidence>
<dbReference type="Proteomes" id="UP001383192">
    <property type="component" value="Unassembled WGS sequence"/>
</dbReference>
<keyword evidence="4" id="KW-1185">Reference proteome</keyword>
<keyword evidence="2" id="KW-0808">Transferase</keyword>
<organism evidence="3 4">
    <name type="scientific">Paramarasmius palmivorus</name>
    <dbReference type="NCBI Taxonomy" id="297713"/>
    <lineage>
        <taxon>Eukaryota</taxon>
        <taxon>Fungi</taxon>
        <taxon>Dikarya</taxon>
        <taxon>Basidiomycota</taxon>
        <taxon>Agaricomycotina</taxon>
        <taxon>Agaricomycetes</taxon>
        <taxon>Agaricomycetidae</taxon>
        <taxon>Agaricales</taxon>
        <taxon>Marasmiineae</taxon>
        <taxon>Marasmiaceae</taxon>
        <taxon>Paramarasmius</taxon>
    </lineage>
</organism>
<evidence type="ECO:0000256" key="1">
    <source>
        <dbReference type="ARBA" id="ARBA00009995"/>
    </source>
</evidence>
<reference evidence="3 4" key="1">
    <citation type="submission" date="2024-01" db="EMBL/GenBank/DDBJ databases">
        <title>A draft genome for a cacao thread blight-causing isolate of Paramarasmius palmivorus.</title>
        <authorList>
            <person name="Baruah I.K."/>
            <person name="Bukari Y."/>
            <person name="Amoako-Attah I."/>
            <person name="Meinhardt L.W."/>
            <person name="Bailey B.A."/>
            <person name="Cohen S.P."/>
        </authorList>
    </citation>
    <scope>NUCLEOTIDE SEQUENCE [LARGE SCALE GENOMIC DNA]</scope>
    <source>
        <strain evidence="3 4">GH-12</strain>
    </source>
</reference>
<proteinExistence type="inferred from homology"/>
<dbReference type="PANTHER" id="PTHR11926">
    <property type="entry name" value="GLUCOSYL/GLUCURONOSYL TRANSFERASES"/>
    <property type="match status" value="1"/>
</dbReference>
<evidence type="ECO:0000313" key="4">
    <source>
        <dbReference type="Proteomes" id="UP001383192"/>
    </source>
</evidence>
<comment type="caution">
    <text evidence="3">The sequence shown here is derived from an EMBL/GenBank/DDBJ whole genome shotgun (WGS) entry which is preliminary data.</text>
</comment>
<sequence length="485" mass="54232">MSPGRRHIVVHTLPAWSHTKPLISFIVLICQRRPEATITFLAGAMYPKIIKQLADISLNLGNRIRIIDISGPNVDPRKPTLEFVPAFEELYKNGMVKCLSTGTSFENLPRPTFAIIDPFAGYAVDAIRAIASPVDVPIFVWMSGPVGSTIREFGPESLGCRGDLWAEVEREVARTGGDALEIGEKLYTACKSEVIRIPGYPPMYDYEWFPQDQDLGFSALLLRTGRKYIHGTEGTLSVTTSILEAEATRAMTSYMQSIGKDFVSIGFVAETVPVKVVHDMSSDDNAIKFLDEMYKRFGKQSVIYIAFGSIWWPKDPAKLFVVLEELMKSQTPKQKQSGIGMIVNWAPQDHVLNHPATGWFVTHAGWNSIQEAFRYQVPMIVWPFSADQPLNAALMVDVHKVALELLEVRTGQKGVKELYRLGRAPIGTEEALREELQGLLTKLKGAEGKEARKNIQQISRELGELWGTRGESNAELDRFLNTYVD</sequence>
<evidence type="ECO:0000256" key="2">
    <source>
        <dbReference type="ARBA" id="ARBA00022679"/>
    </source>
</evidence>
<protein>
    <recommendedName>
        <fullName evidence="5">UDP-Glycosyltransferase/glycogen phosphorylase</fullName>
    </recommendedName>
</protein>
<dbReference type="CDD" id="cd03784">
    <property type="entry name" value="GT1_Gtf-like"/>
    <property type="match status" value="1"/>
</dbReference>
<dbReference type="Gene3D" id="3.40.50.2000">
    <property type="entry name" value="Glycogen Phosphorylase B"/>
    <property type="match status" value="2"/>
</dbReference>
<dbReference type="AlphaFoldDB" id="A0AAW0BNG4"/>
<dbReference type="EMBL" id="JAYKXP010000095">
    <property type="protein sequence ID" value="KAK7027447.1"/>
    <property type="molecule type" value="Genomic_DNA"/>
</dbReference>